<dbReference type="InterPro" id="IPR006553">
    <property type="entry name" value="Leu-rich_rpt_Cys-con_subtyp"/>
</dbReference>
<evidence type="ECO:0000313" key="3">
    <source>
        <dbReference type="RefSeq" id="XP_014678493.1"/>
    </source>
</evidence>
<evidence type="ECO:0000313" key="2">
    <source>
        <dbReference type="Proteomes" id="UP000695022"/>
    </source>
</evidence>
<dbReference type="SMART" id="SM00367">
    <property type="entry name" value="LRR_CC"/>
    <property type="match status" value="5"/>
</dbReference>
<dbReference type="SUPFAM" id="SSF52047">
    <property type="entry name" value="RNI-like"/>
    <property type="match status" value="1"/>
</dbReference>
<evidence type="ECO:0000259" key="1">
    <source>
        <dbReference type="Pfam" id="PF25372"/>
    </source>
</evidence>
<dbReference type="Pfam" id="PF25372">
    <property type="entry name" value="DUF7885"/>
    <property type="match status" value="1"/>
</dbReference>
<sequence length="182" mass="20173">MIRGCPQLLTIDISWTDISDAGLQALSKGCPRLRAIIAKGCHSITDEGLRWVGQHCRDLRLLNLHSCYKMNQTRGFGDEGVLHVSNGCHQMEFLCLAGCANLTDSSLLALSQGCPKLRTHRGRWMLTRIPGNCGELRRMDLEECVLISDAALLHLAAGCPKLQRLTVAMVQNHSYVLHNIEI</sequence>
<dbReference type="Gene3D" id="3.80.10.10">
    <property type="entry name" value="Ribonuclease Inhibitor"/>
    <property type="match status" value="1"/>
</dbReference>
<dbReference type="RefSeq" id="XP_014678493.1">
    <property type="nucleotide sequence ID" value="XM_014823007.1"/>
</dbReference>
<dbReference type="InterPro" id="IPR057207">
    <property type="entry name" value="FBXL15_LRR"/>
</dbReference>
<feature type="domain" description="F-box/LRR-repeat protein 15-like leucin rich repeat" evidence="1">
    <location>
        <begin position="7"/>
        <end position="112"/>
    </location>
</feature>
<organism evidence="2 3">
    <name type="scientific">Priapulus caudatus</name>
    <name type="common">Priapulid worm</name>
    <dbReference type="NCBI Taxonomy" id="37621"/>
    <lineage>
        <taxon>Eukaryota</taxon>
        <taxon>Metazoa</taxon>
        <taxon>Ecdysozoa</taxon>
        <taxon>Scalidophora</taxon>
        <taxon>Priapulida</taxon>
        <taxon>Priapulimorpha</taxon>
        <taxon>Priapulimorphida</taxon>
        <taxon>Priapulidae</taxon>
        <taxon>Priapulus</taxon>
    </lineage>
</organism>
<protein>
    <submittedName>
        <fullName evidence="3">F-box/LRR-repeat protein 2-like</fullName>
    </submittedName>
</protein>
<dbReference type="GeneID" id="106818285"/>
<dbReference type="PANTHER" id="PTHR13318:SF165">
    <property type="entry name" value="F-BOX_LRR-REPEAT PROTEIN FBXL-1"/>
    <property type="match status" value="1"/>
</dbReference>
<gene>
    <name evidence="3" type="primary">LOC106818285</name>
</gene>
<dbReference type="PANTHER" id="PTHR13318">
    <property type="entry name" value="PARTNER OF PAIRED, ISOFORM B-RELATED"/>
    <property type="match status" value="1"/>
</dbReference>
<keyword evidence="2" id="KW-1185">Reference proteome</keyword>
<name>A0ABM1F222_PRICU</name>
<accession>A0ABM1F222</accession>
<proteinExistence type="predicted"/>
<dbReference type="InterPro" id="IPR032675">
    <property type="entry name" value="LRR_dom_sf"/>
</dbReference>
<dbReference type="Proteomes" id="UP000695022">
    <property type="component" value="Unplaced"/>
</dbReference>
<reference evidence="3" key="1">
    <citation type="submission" date="2025-08" db="UniProtKB">
        <authorList>
            <consortium name="RefSeq"/>
        </authorList>
    </citation>
    <scope>IDENTIFICATION</scope>
</reference>